<evidence type="ECO:0000313" key="2">
    <source>
        <dbReference type="Proteomes" id="UP001054945"/>
    </source>
</evidence>
<organism evidence="1 2">
    <name type="scientific">Caerostris extrusa</name>
    <name type="common">Bark spider</name>
    <name type="synonym">Caerostris bankana</name>
    <dbReference type="NCBI Taxonomy" id="172846"/>
    <lineage>
        <taxon>Eukaryota</taxon>
        <taxon>Metazoa</taxon>
        <taxon>Ecdysozoa</taxon>
        <taxon>Arthropoda</taxon>
        <taxon>Chelicerata</taxon>
        <taxon>Arachnida</taxon>
        <taxon>Araneae</taxon>
        <taxon>Araneomorphae</taxon>
        <taxon>Entelegynae</taxon>
        <taxon>Araneoidea</taxon>
        <taxon>Araneidae</taxon>
        <taxon>Caerostris</taxon>
    </lineage>
</organism>
<dbReference type="AlphaFoldDB" id="A0AAV4Q3M5"/>
<gene>
    <name evidence="1" type="ORF">CEXT_758631</name>
</gene>
<accession>A0AAV4Q3M5</accession>
<sequence length="188" mass="22121">MEIITYLVAYNVFLGEHLSNALQGHSFYSQPLMRFKLMEYLGYIFLTSIPSSASNIFYLSDGVHYHNMTQENLGIIPLLCHRTYAKSNASARLLQIQPQAFATKLMCRKPRMDKCTTRFIIFLDKFRFCPQTTSVFYSSLVLPGARQHDFYIHRSFQSIAKRYEVECYWILLPYLLNTYFRYIQQASL</sequence>
<proteinExistence type="predicted"/>
<dbReference type="EMBL" id="BPLR01005542">
    <property type="protein sequence ID" value="GIY03126.1"/>
    <property type="molecule type" value="Genomic_DNA"/>
</dbReference>
<protein>
    <recommendedName>
        <fullName evidence="3">Maturase K</fullName>
    </recommendedName>
</protein>
<reference evidence="1 2" key="1">
    <citation type="submission" date="2021-06" db="EMBL/GenBank/DDBJ databases">
        <title>Caerostris extrusa draft genome.</title>
        <authorList>
            <person name="Kono N."/>
            <person name="Arakawa K."/>
        </authorList>
    </citation>
    <scope>NUCLEOTIDE SEQUENCE [LARGE SCALE GENOMIC DNA]</scope>
</reference>
<keyword evidence="2" id="KW-1185">Reference proteome</keyword>
<evidence type="ECO:0008006" key="3">
    <source>
        <dbReference type="Google" id="ProtNLM"/>
    </source>
</evidence>
<comment type="caution">
    <text evidence="1">The sequence shown here is derived from an EMBL/GenBank/DDBJ whole genome shotgun (WGS) entry which is preliminary data.</text>
</comment>
<dbReference type="Proteomes" id="UP001054945">
    <property type="component" value="Unassembled WGS sequence"/>
</dbReference>
<evidence type="ECO:0000313" key="1">
    <source>
        <dbReference type="EMBL" id="GIY03126.1"/>
    </source>
</evidence>
<name>A0AAV4Q3M5_CAEEX</name>